<dbReference type="PROSITE" id="PS00107">
    <property type="entry name" value="PROTEIN_KINASE_ATP"/>
    <property type="match status" value="1"/>
</dbReference>
<dbReference type="InterPro" id="IPR017441">
    <property type="entry name" value="Protein_kinase_ATP_BS"/>
</dbReference>
<dbReference type="CDD" id="cd14014">
    <property type="entry name" value="STKc_PknB_like"/>
    <property type="match status" value="1"/>
</dbReference>
<keyword evidence="6" id="KW-1133">Transmembrane helix</keyword>
<evidence type="ECO:0000256" key="1">
    <source>
        <dbReference type="ARBA" id="ARBA00022679"/>
    </source>
</evidence>
<dbReference type="PANTHER" id="PTHR43289">
    <property type="entry name" value="MITOGEN-ACTIVATED PROTEIN KINASE KINASE KINASE 20-RELATED"/>
    <property type="match status" value="1"/>
</dbReference>
<dbReference type="RefSeq" id="WP_308459093.1">
    <property type="nucleotide sequence ID" value="NZ_JAJEPS010000004.1"/>
</dbReference>
<evidence type="ECO:0000256" key="5">
    <source>
        <dbReference type="PROSITE-ProRule" id="PRU10141"/>
    </source>
</evidence>
<dbReference type="EMBL" id="JAJEPS010000004">
    <property type="protein sequence ID" value="MCC2125768.1"/>
    <property type="molecule type" value="Genomic_DNA"/>
</dbReference>
<evidence type="ECO:0000259" key="7">
    <source>
        <dbReference type="PROSITE" id="PS50011"/>
    </source>
</evidence>
<dbReference type="PROSITE" id="PS50011">
    <property type="entry name" value="PROTEIN_KINASE_DOM"/>
    <property type="match status" value="1"/>
</dbReference>
<keyword evidence="4 5" id="KW-0067">ATP-binding</keyword>
<evidence type="ECO:0000313" key="9">
    <source>
        <dbReference type="Proteomes" id="UP001198220"/>
    </source>
</evidence>
<keyword evidence="6" id="KW-0812">Transmembrane</keyword>
<evidence type="ECO:0000256" key="2">
    <source>
        <dbReference type="ARBA" id="ARBA00022741"/>
    </source>
</evidence>
<dbReference type="InterPro" id="IPR000719">
    <property type="entry name" value="Prot_kinase_dom"/>
</dbReference>
<proteinExistence type="predicted"/>
<keyword evidence="2 5" id="KW-0547">Nucleotide-binding</keyword>
<dbReference type="InterPro" id="IPR011009">
    <property type="entry name" value="Kinase-like_dom_sf"/>
</dbReference>
<sequence>MLKIGDLLGGKYRILSVVGRGGMSTVYLARNERANKNWAVKEVRKSGVNQDQVVEQSLLTEVEIMKHLNNPHLPSIIDVIDIDDTFVIVMDFVEGNSLEKVLEHGSVSEIQVIDLAKQLCDVLLYLHSCNPPIIYRDMKPSNVVLRPDGVVMLLDFGTAKEYKYDESGDATTCLGTRGYAAPEQYGGHGRTDARTDIYCLGATLYHLVTGKHPSSEPYMKPVRKINPKLSEGLEKIIQKCTRQNPEERYQSCAELKFDLDHVEEIGRTAQRKRSRNLGLFFGAVLMAVFGISGMTGFKIAVSNETRSSYDYYISQGDAVAEDDKEQELSEKTEIYKQAIQVAPARSEAYRHLLDTIIQDNRIDIKEIQAMQTLLGQMLEGNPAQSYFQKRNEKEFDEFAYDLGVNYYLYCTDNGKSLSLEWLKYAADSTTLSKEKRGTAESLWTIAKSHGELTKKVNSEYTYTEYWTDLNGLVQDDLVTNAGYYIALGIYRYTAGEIKSQINKFKAQGGIEKAEIEQLLDRIEQGTAQIETENNLDEEDQKLMEEIRNQVKGARDMTAMAYGA</sequence>
<dbReference type="Pfam" id="PF00069">
    <property type="entry name" value="Pkinase"/>
    <property type="match status" value="1"/>
</dbReference>
<name>A0AAE3A9C3_9FIRM</name>
<keyword evidence="6" id="KW-0472">Membrane</keyword>
<evidence type="ECO:0000256" key="6">
    <source>
        <dbReference type="SAM" id="Phobius"/>
    </source>
</evidence>
<feature type="domain" description="Protein kinase" evidence="7">
    <location>
        <begin position="12"/>
        <end position="264"/>
    </location>
</feature>
<evidence type="ECO:0000256" key="3">
    <source>
        <dbReference type="ARBA" id="ARBA00022777"/>
    </source>
</evidence>
<keyword evidence="3 8" id="KW-0418">Kinase</keyword>
<evidence type="ECO:0000256" key="4">
    <source>
        <dbReference type="ARBA" id="ARBA00022840"/>
    </source>
</evidence>
<dbReference type="AlphaFoldDB" id="A0AAE3A9C3"/>
<comment type="caution">
    <text evidence="8">The sequence shown here is derived from an EMBL/GenBank/DDBJ whole genome shotgun (WGS) entry which is preliminary data.</text>
</comment>
<dbReference type="PANTHER" id="PTHR43289:SF34">
    <property type="entry name" value="SERINE_THREONINE-PROTEIN KINASE YBDM-RELATED"/>
    <property type="match status" value="1"/>
</dbReference>
<accession>A0AAE3A9C3</accession>
<dbReference type="GO" id="GO:0005524">
    <property type="term" value="F:ATP binding"/>
    <property type="evidence" value="ECO:0007669"/>
    <property type="project" value="UniProtKB-UniRule"/>
</dbReference>
<dbReference type="PROSITE" id="PS00108">
    <property type="entry name" value="PROTEIN_KINASE_ST"/>
    <property type="match status" value="1"/>
</dbReference>
<dbReference type="Gene3D" id="1.10.510.10">
    <property type="entry name" value="Transferase(Phosphotransferase) domain 1"/>
    <property type="match status" value="1"/>
</dbReference>
<keyword evidence="1" id="KW-0808">Transferase</keyword>
<dbReference type="Proteomes" id="UP001198220">
    <property type="component" value="Unassembled WGS sequence"/>
</dbReference>
<feature type="transmembrane region" description="Helical" evidence="6">
    <location>
        <begin position="277"/>
        <end position="297"/>
    </location>
</feature>
<protein>
    <submittedName>
        <fullName evidence="8">Serine/threonine protein kinase</fullName>
    </submittedName>
</protein>
<dbReference type="SUPFAM" id="SSF56112">
    <property type="entry name" value="Protein kinase-like (PK-like)"/>
    <property type="match status" value="1"/>
</dbReference>
<keyword evidence="9" id="KW-1185">Reference proteome</keyword>
<feature type="binding site" evidence="5">
    <location>
        <position position="41"/>
    </location>
    <ligand>
        <name>ATP</name>
        <dbReference type="ChEBI" id="CHEBI:30616"/>
    </ligand>
</feature>
<dbReference type="SMART" id="SM00220">
    <property type="entry name" value="S_TKc"/>
    <property type="match status" value="1"/>
</dbReference>
<evidence type="ECO:0000313" key="8">
    <source>
        <dbReference type="EMBL" id="MCC2125768.1"/>
    </source>
</evidence>
<organism evidence="8 9">
    <name type="scientific">Hominiventricola filiformis</name>
    <dbReference type="NCBI Taxonomy" id="2885352"/>
    <lineage>
        <taxon>Bacteria</taxon>
        <taxon>Bacillati</taxon>
        <taxon>Bacillota</taxon>
        <taxon>Clostridia</taxon>
        <taxon>Lachnospirales</taxon>
        <taxon>Lachnospiraceae</taxon>
        <taxon>Hominiventricola</taxon>
    </lineage>
</organism>
<reference evidence="8 9" key="1">
    <citation type="submission" date="2021-10" db="EMBL/GenBank/DDBJ databases">
        <title>Anaerobic single-cell dispensing facilitates the cultivation of human gut bacteria.</title>
        <authorList>
            <person name="Afrizal A."/>
        </authorList>
    </citation>
    <scope>NUCLEOTIDE SEQUENCE [LARGE SCALE GENOMIC DNA]</scope>
    <source>
        <strain evidence="8 9">CLA-AA-H276</strain>
    </source>
</reference>
<dbReference type="InterPro" id="IPR008271">
    <property type="entry name" value="Ser/Thr_kinase_AS"/>
</dbReference>
<gene>
    <name evidence="8" type="ORF">LKD36_06180</name>
</gene>
<dbReference type="GO" id="GO:0004674">
    <property type="term" value="F:protein serine/threonine kinase activity"/>
    <property type="evidence" value="ECO:0007669"/>
    <property type="project" value="UniProtKB-KW"/>
</dbReference>
<keyword evidence="8" id="KW-0723">Serine/threonine-protein kinase</keyword>